<dbReference type="GO" id="GO:0044611">
    <property type="term" value="C:nuclear pore inner ring"/>
    <property type="evidence" value="ECO:0007669"/>
    <property type="project" value="TreeGrafter"/>
</dbReference>
<reference evidence="13" key="1">
    <citation type="journal article" date="2021" name="Genome Biol. Evol.">
        <title>A High-Quality Reference Genome for a Parasitic Bivalve with Doubly Uniparental Inheritance (Bivalvia: Unionida).</title>
        <authorList>
            <person name="Smith C.H."/>
        </authorList>
    </citation>
    <scope>NUCLEOTIDE SEQUENCE</scope>
    <source>
        <strain evidence="13">CHS0354</strain>
    </source>
</reference>
<name>A0AAE0RXP3_9BIVA</name>
<dbReference type="SUPFAM" id="SSF48371">
    <property type="entry name" value="ARM repeat"/>
    <property type="match status" value="1"/>
</dbReference>
<keyword evidence="14" id="KW-1185">Reference proteome</keyword>
<dbReference type="GO" id="GO:0006405">
    <property type="term" value="P:RNA export from nucleus"/>
    <property type="evidence" value="ECO:0007669"/>
    <property type="project" value="TreeGrafter"/>
</dbReference>
<evidence type="ECO:0000256" key="3">
    <source>
        <dbReference type="ARBA" id="ARBA00022816"/>
    </source>
</evidence>
<evidence type="ECO:0000313" key="13">
    <source>
        <dbReference type="EMBL" id="KAK3581438.1"/>
    </source>
</evidence>
<dbReference type="InterPro" id="IPR016024">
    <property type="entry name" value="ARM-type_fold"/>
</dbReference>
<dbReference type="PANTHER" id="PTHR31431">
    <property type="entry name" value="NUCLEOPORIN NUP188 HOMOLOG"/>
    <property type="match status" value="1"/>
</dbReference>
<evidence type="ECO:0000256" key="8">
    <source>
        <dbReference type="ARBA" id="ARBA00038387"/>
    </source>
</evidence>
<keyword evidence="7" id="KW-0539">Nucleus</keyword>
<evidence type="ECO:0000259" key="12">
    <source>
        <dbReference type="Pfam" id="PF21093"/>
    </source>
</evidence>
<evidence type="ECO:0000256" key="5">
    <source>
        <dbReference type="ARBA" id="ARBA00023010"/>
    </source>
</evidence>
<accession>A0AAE0RXP3</accession>
<dbReference type="EMBL" id="JAEAOA010001897">
    <property type="protein sequence ID" value="KAK3581438.1"/>
    <property type="molecule type" value="Genomic_DNA"/>
</dbReference>
<evidence type="ECO:0000256" key="6">
    <source>
        <dbReference type="ARBA" id="ARBA00023132"/>
    </source>
</evidence>
<dbReference type="GO" id="GO:0017056">
    <property type="term" value="F:structural constituent of nuclear pore"/>
    <property type="evidence" value="ECO:0007669"/>
    <property type="project" value="InterPro"/>
</dbReference>
<dbReference type="InterPro" id="IPR018864">
    <property type="entry name" value="Nucleoporin_Nup188_N"/>
</dbReference>
<organism evidence="13 14">
    <name type="scientific">Potamilus streckersoni</name>
    <dbReference type="NCBI Taxonomy" id="2493646"/>
    <lineage>
        <taxon>Eukaryota</taxon>
        <taxon>Metazoa</taxon>
        <taxon>Spiralia</taxon>
        <taxon>Lophotrochozoa</taxon>
        <taxon>Mollusca</taxon>
        <taxon>Bivalvia</taxon>
        <taxon>Autobranchia</taxon>
        <taxon>Heteroconchia</taxon>
        <taxon>Palaeoheterodonta</taxon>
        <taxon>Unionida</taxon>
        <taxon>Unionoidea</taxon>
        <taxon>Unionidae</taxon>
        <taxon>Ambleminae</taxon>
        <taxon>Lampsilini</taxon>
        <taxon>Potamilus</taxon>
    </lineage>
</organism>
<evidence type="ECO:0000259" key="11">
    <source>
        <dbReference type="Pfam" id="PF10487"/>
    </source>
</evidence>
<gene>
    <name evidence="13" type="ORF">CHS0354_031758</name>
</gene>
<evidence type="ECO:0000256" key="2">
    <source>
        <dbReference type="ARBA" id="ARBA00022448"/>
    </source>
</evidence>
<reference evidence="13" key="2">
    <citation type="journal article" date="2021" name="Genome Biol. Evol.">
        <title>Developing a high-quality reference genome for a parasitic bivalve with doubly uniparental inheritance (Bivalvia: Unionida).</title>
        <authorList>
            <person name="Smith C.H."/>
        </authorList>
    </citation>
    <scope>NUCLEOTIDE SEQUENCE</scope>
    <source>
        <strain evidence="13">CHS0354</strain>
        <tissue evidence="13">Mantle</tissue>
    </source>
</reference>
<dbReference type="Pfam" id="PF10487">
    <property type="entry name" value="Nup188_N"/>
    <property type="match status" value="1"/>
</dbReference>
<evidence type="ECO:0000256" key="10">
    <source>
        <dbReference type="SAM" id="MobiDB-lite"/>
    </source>
</evidence>
<dbReference type="InterPro" id="IPR048883">
    <property type="entry name" value="Nup188_N-subdom_III"/>
</dbReference>
<comment type="caution">
    <text evidence="13">The sequence shown here is derived from an EMBL/GenBank/DDBJ whole genome shotgun (WGS) entry which is preliminary data.</text>
</comment>
<evidence type="ECO:0000256" key="4">
    <source>
        <dbReference type="ARBA" id="ARBA00022927"/>
    </source>
</evidence>
<feature type="domain" description="Nucleoporin Nup188 N-terminal subdomain III" evidence="12">
    <location>
        <begin position="542"/>
        <end position="952"/>
    </location>
</feature>
<feature type="domain" description="Nucleoporin Nup188 N-terminal" evidence="11">
    <location>
        <begin position="34"/>
        <end position="492"/>
    </location>
</feature>
<reference evidence="13" key="3">
    <citation type="submission" date="2023-05" db="EMBL/GenBank/DDBJ databases">
        <authorList>
            <person name="Smith C.H."/>
        </authorList>
    </citation>
    <scope>NUCLEOTIDE SEQUENCE</scope>
    <source>
        <strain evidence="13">CHS0354</strain>
        <tissue evidence="13">Mantle</tissue>
    </source>
</reference>
<dbReference type="InterPro" id="IPR044840">
    <property type="entry name" value="Nup188"/>
</dbReference>
<keyword evidence="2" id="KW-0813">Transport</keyword>
<feature type="compositionally biased region" description="Polar residues" evidence="10">
    <location>
        <begin position="1716"/>
        <end position="1736"/>
    </location>
</feature>
<dbReference type="Proteomes" id="UP001195483">
    <property type="component" value="Unassembled WGS sequence"/>
</dbReference>
<evidence type="ECO:0000256" key="1">
    <source>
        <dbReference type="ARBA" id="ARBA00004567"/>
    </source>
</evidence>
<keyword evidence="5" id="KW-0811">Translocation</keyword>
<comment type="subcellular location">
    <subcellularLocation>
        <location evidence="1">Nucleus</location>
        <location evidence="1">Nuclear pore complex</location>
    </subcellularLocation>
</comment>
<protein>
    <recommendedName>
        <fullName evidence="9">Nucleoporin NUP188</fullName>
    </recommendedName>
</protein>
<dbReference type="GO" id="GO:0051028">
    <property type="term" value="P:mRNA transport"/>
    <property type="evidence" value="ECO:0007669"/>
    <property type="project" value="UniProtKB-KW"/>
</dbReference>
<keyword evidence="4" id="KW-0653">Protein transport</keyword>
<evidence type="ECO:0000313" key="14">
    <source>
        <dbReference type="Proteomes" id="UP001195483"/>
    </source>
</evidence>
<proteinExistence type="inferred from homology"/>
<keyword evidence="3" id="KW-0509">mRNA transport</keyword>
<sequence>MAGPNQTLKMESFGNRNLWHFISGTGILRPKELISRELYNNKEKLLNGLLFYNRPNAPQGEQLKDKNISAIQKEFIQRLSIFLGLEEAKSFDLFCSYISQDFHGSQRNLQLSLSTERHSQGLLFKIRDFYYTERLYLLQCLKQLLGHWQDAQHEYRNEYCEFLDSLLDNNKLIEKIIHQIKAVCDAELPGWENYGPLMKDRQVLIWAHQNLKEQQELLEILNIYWKNFEVHVDKFVDLLERFKRQGFGRRQVYRHILDESADRILKRISCLEVVVLLQALDLENLQICGQANDFSKHTLLKDKETFQKVDKLMHLFGSEAPHGPILLSWTVSRQIFLDGDDFAVTRQMGNQALQLNVFEFLSELLDREPFSGTSITALLSHFVVYTVMRVALSVFDEKTLGRNDREIQLIYDVSMKLLRRSSMADDVWNRSLDDGVGNLLKSAVLSFPHRFGSLVQLSTAMASANANSTAKVLELWSELHYYTEYLDRNSAQDLIPTRDSTVWKLAQDKIPYEAGDFRISAGVEGQIVSAVRRGTSDLESPVIRWAVTYDGWQLLKCEIEELLHQISKGAGMVSQPLVGRVTLISEFIHAILVSNPAALDGLEDLTSVLYQVIQRFTTFNPPPLDLIASCVRCVTCVAKCHTLKAWHNMKQTGLLPFLTENVDSLSEVLSGQGLSPGLYGALLAGFETQQGRYQLTVAFLDIILELVQPLFKHKLENELMPSVMYILREIFPVHQKWRYYNTVRKEKIGQLCLDIFHKILNFVVVKGHYKSTRPHLQEVVMYSLLFSEAGRTLLEIAATGTETVEILLAQQSSDSEGPGEDMVQLIQLAFSVLNRLLILRPEDLPLSPVESALSSQPAGWQKQYIVAVIAEYIYHRNNPRLPTLSTLFLKRIACVLPKKILACFGGQADSIRDIYLMRLQSTTEDLRLKTAILEFLSVCVDTQPGLIEVFLNIQLEQTLADKEKKDLGVGKTSCLQTILDLMNTKKQETYQCPADLLCACTEFIQALWAGLRETAMSVLRSREDFWSSLCTPLMRDLPRVGEENEEQSKMLSHRIKNVAFIFKILAQEIYTVTSSKLDTNLKKVMQELATKERLIYWSGYICDLVKAESERFEVLEEEVPGAPSLRLLLAWKDLLVVLGRFNVLELQIGDGLKEHIITDLLEGVHAQFIGQPSSLGHKLAQNCSALFFTLVKSWTSSITDYRQIILLTHKVLVDSLTAGDRIVPSLQIGLIGALATILQHVRQNSVPSLHIQDTLPVLATACEALLQSTRELPSPQNLQKKRQETNEKPASLVSLHHPGLKLQAVACCLLGELIQHLVNPEIWMPLLQEHAILPALLSSAEMYIKAKEAIHYMQTLFLFFLIVAKSERGAEALALSGLTQHTCLVITHCYMSGESFPPVVTTKGKSSTVESVTWHGIYCLCLELYATMLQKLKYSFVEDALTFVGSHQERLQQSLDLARLGLYEEAFQEAEQTCSFLIQMSHFSCEWRLHLPDVLGRILNHLILMMQTFVSYLIRPRYLLHILEIHVSDRSQSKYGQTHYLQTQTSTDDVDQPSEKLLKVQKSMMTILCRSLAALRQFSPDLCQILLDQNMDINEYEPFLAVGFSTPAVHNDSSPTFGTLLSCISVCMRMLSKSDIRVISPQRQVEQSNRQAVSKNVVMFVLENSLYIALSQAMLYLKSPNMSPRDKQLLKRELSTEFCSFLSGINRYFKRGGPSSPGNMSRQTSPRSQSPGNANISRSISQTFLSNQDQVVFRLVQEISRQVLR</sequence>
<evidence type="ECO:0000256" key="9">
    <source>
        <dbReference type="ARBA" id="ARBA00040174"/>
    </source>
</evidence>
<dbReference type="GO" id="GO:0006606">
    <property type="term" value="P:protein import into nucleus"/>
    <property type="evidence" value="ECO:0007669"/>
    <property type="project" value="TreeGrafter"/>
</dbReference>
<keyword evidence="6" id="KW-0906">Nuclear pore complex</keyword>
<dbReference type="PANTHER" id="PTHR31431:SF1">
    <property type="entry name" value="NUCLEOPORIN NUP188"/>
    <property type="match status" value="1"/>
</dbReference>
<feature type="region of interest" description="Disordered" evidence="10">
    <location>
        <begin position="1712"/>
        <end position="1736"/>
    </location>
</feature>
<evidence type="ECO:0000256" key="7">
    <source>
        <dbReference type="ARBA" id="ARBA00023242"/>
    </source>
</evidence>
<comment type="similarity">
    <text evidence="8">Belongs to the Nup188 family.</text>
</comment>
<dbReference type="Pfam" id="PF21093">
    <property type="entry name" value="Nup188_N-subdom_III"/>
    <property type="match status" value="1"/>
</dbReference>